<name>A0A371GPM8_MUCPR</name>
<gene>
    <name evidence="1" type="ORF">CR513_25344</name>
</gene>
<evidence type="ECO:0000313" key="1">
    <source>
        <dbReference type="EMBL" id="RDX92515.1"/>
    </source>
</evidence>
<proteinExistence type="predicted"/>
<dbReference type="EMBL" id="QJKJ01004857">
    <property type="protein sequence ID" value="RDX92515.1"/>
    <property type="molecule type" value="Genomic_DNA"/>
</dbReference>
<comment type="caution">
    <text evidence="1">The sequence shown here is derived from an EMBL/GenBank/DDBJ whole genome shotgun (WGS) entry which is preliminary data.</text>
</comment>
<dbReference type="Proteomes" id="UP000257109">
    <property type="component" value="Unassembled WGS sequence"/>
</dbReference>
<organism evidence="1 2">
    <name type="scientific">Mucuna pruriens</name>
    <name type="common">Velvet bean</name>
    <name type="synonym">Dolichos pruriens</name>
    <dbReference type="NCBI Taxonomy" id="157652"/>
    <lineage>
        <taxon>Eukaryota</taxon>
        <taxon>Viridiplantae</taxon>
        <taxon>Streptophyta</taxon>
        <taxon>Embryophyta</taxon>
        <taxon>Tracheophyta</taxon>
        <taxon>Spermatophyta</taxon>
        <taxon>Magnoliopsida</taxon>
        <taxon>eudicotyledons</taxon>
        <taxon>Gunneridae</taxon>
        <taxon>Pentapetalae</taxon>
        <taxon>rosids</taxon>
        <taxon>fabids</taxon>
        <taxon>Fabales</taxon>
        <taxon>Fabaceae</taxon>
        <taxon>Papilionoideae</taxon>
        <taxon>50 kb inversion clade</taxon>
        <taxon>NPAAA clade</taxon>
        <taxon>indigoferoid/millettioid clade</taxon>
        <taxon>Phaseoleae</taxon>
        <taxon>Mucuna</taxon>
    </lineage>
</organism>
<keyword evidence="2" id="KW-1185">Reference proteome</keyword>
<accession>A0A371GPM8</accession>
<sequence>MQESKLPRSKSNYQRKWQQCLLPSTCWPLKHITFSSPPPPIELKPLPSHLKYAYLDTEQQLLEQEDKFLHVLRQHKKAIGWKLSDLPSINPSICMHRILMEEEACSIRKQQRRLIRPS</sequence>
<feature type="non-terminal residue" evidence="1">
    <location>
        <position position="1"/>
    </location>
</feature>
<dbReference type="AlphaFoldDB" id="A0A371GPM8"/>
<dbReference type="OrthoDB" id="1738562at2759"/>
<evidence type="ECO:0000313" key="2">
    <source>
        <dbReference type="Proteomes" id="UP000257109"/>
    </source>
</evidence>
<protein>
    <submittedName>
        <fullName evidence="1">Uncharacterized protein</fullName>
    </submittedName>
</protein>
<reference evidence="1" key="1">
    <citation type="submission" date="2018-05" db="EMBL/GenBank/DDBJ databases">
        <title>Draft genome of Mucuna pruriens seed.</title>
        <authorList>
            <person name="Nnadi N.E."/>
            <person name="Vos R."/>
            <person name="Hasami M.H."/>
            <person name="Devisetty U.K."/>
            <person name="Aguiy J.C."/>
        </authorList>
    </citation>
    <scope>NUCLEOTIDE SEQUENCE [LARGE SCALE GENOMIC DNA]</scope>
    <source>
        <strain evidence="1">JCA_2017</strain>
    </source>
</reference>